<dbReference type="EMBL" id="QYUK01000011">
    <property type="protein sequence ID" value="RJF87052.1"/>
    <property type="molecule type" value="Genomic_DNA"/>
</dbReference>
<dbReference type="RefSeq" id="WP_119777696.1">
    <property type="nucleotide sequence ID" value="NZ_QYUK01000011.1"/>
</dbReference>
<dbReference type="PANTHER" id="PTHR39624:SF2">
    <property type="entry name" value="OSMC-LIKE PROTEIN"/>
    <property type="match status" value="1"/>
</dbReference>
<sequence>MASVHLTSEKGLAQSIRARTHVLTADEPPSNGGTDTGPAPYELLMAALAACTSATLRMYADRKKWDLGTIGIHARFVRDADGTERVVRDVTIGAPLPDEAKVKLAEICEKTPVTKTLKRSMTIATVLK</sequence>
<dbReference type="PANTHER" id="PTHR39624">
    <property type="entry name" value="PROTEIN INVOLVED IN RIMO-MEDIATED BETA-METHYLTHIOLATION OF RIBOSOMAL PROTEIN S12 YCAO"/>
    <property type="match status" value="1"/>
</dbReference>
<protein>
    <submittedName>
        <fullName evidence="1">OsmC family peroxiredoxin</fullName>
    </submittedName>
</protein>
<dbReference type="InterPro" id="IPR015946">
    <property type="entry name" value="KH_dom-like_a/b"/>
</dbReference>
<dbReference type="InterPro" id="IPR036102">
    <property type="entry name" value="OsmC/Ohrsf"/>
</dbReference>
<dbReference type="Pfam" id="PF02566">
    <property type="entry name" value="OsmC"/>
    <property type="match status" value="1"/>
</dbReference>
<name>A0A418WAK6_9PROT</name>
<accession>A0A418WAK6</accession>
<dbReference type="InterPro" id="IPR003718">
    <property type="entry name" value="OsmC/Ohr_fam"/>
</dbReference>
<reference evidence="1 2" key="1">
    <citation type="submission" date="2018-09" db="EMBL/GenBank/DDBJ databases">
        <authorList>
            <person name="Zhu H."/>
        </authorList>
    </citation>
    <scope>NUCLEOTIDE SEQUENCE [LARGE SCALE GENOMIC DNA]</scope>
    <source>
        <strain evidence="1 2">K1W22B-8</strain>
    </source>
</reference>
<evidence type="ECO:0000313" key="2">
    <source>
        <dbReference type="Proteomes" id="UP000284605"/>
    </source>
</evidence>
<keyword evidence="2" id="KW-1185">Reference proteome</keyword>
<comment type="caution">
    <text evidence="1">The sequence shown here is derived from an EMBL/GenBank/DDBJ whole genome shotgun (WGS) entry which is preliminary data.</text>
</comment>
<dbReference type="AlphaFoldDB" id="A0A418WAK6"/>
<dbReference type="Gene3D" id="3.30.300.20">
    <property type="match status" value="1"/>
</dbReference>
<dbReference type="SUPFAM" id="SSF82784">
    <property type="entry name" value="OsmC-like"/>
    <property type="match status" value="1"/>
</dbReference>
<proteinExistence type="predicted"/>
<gene>
    <name evidence="1" type="ORF">D3874_08465</name>
</gene>
<dbReference type="OrthoDB" id="9789573at2"/>
<organism evidence="1 2">
    <name type="scientific">Oleomonas cavernae</name>
    <dbReference type="NCBI Taxonomy" id="2320859"/>
    <lineage>
        <taxon>Bacteria</taxon>
        <taxon>Pseudomonadati</taxon>
        <taxon>Pseudomonadota</taxon>
        <taxon>Alphaproteobacteria</taxon>
        <taxon>Acetobacterales</taxon>
        <taxon>Acetobacteraceae</taxon>
        <taxon>Oleomonas</taxon>
    </lineage>
</organism>
<dbReference type="Proteomes" id="UP000284605">
    <property type="component" value="Unassembled WGS sequence"/>
</dbReference>
<evidence type="ECO:0000313" key="1">
    <source>
        <dbReference type="EMBL" id="RJF87052.1"/>
    </source>
</evidence>